<dbReference type="SFLD" id="SFLDG01129">
    <property type="entry name" value="C1.5:_HAD__Beta-PGM__Phosphata"/>
    <property type="match status" value="1"/>
</dbReference>
<dbReference type="PRINTS" id="PR00413">
    <property type="entry name" value="HADHALOGNASE"/>
</dbReference>
<evidence type="ECO:0000313" key="2">
    <source>
        <dbReference type="EMBL" id="KAJ3558142.1"/>
    </source>
</evidence>
<dbReference type="Pfam" id="PF13419">
    <property type="entry name" value="HAD_2"/>
    <property type="match status" value="1"/>
</dbReference>
<proteinExistence type="predicted"/>
<dbReference type="OrthoDB" id="20198at2759"/>
<dbReference type="PANTHER" id="PTHR43316:SF3">
    <property type="entry name" value="HALOACID DEHALOGENASE, TYPE II (AFU_ORTHOLOGUE AFUA_2G07750)-RELATED"/>
    <property type="match status" value="1"/>
</dbReference>
<dbReference type="InterPro" id="IPR006439">
    <property type="entry name" value="HAD-SF_hydro_IA"/>
</dbReference>
<evidence type="ECO:0008006" key="4">
    <source>
        <dbReference type="Google" id="ProtNLM"/>
    </source>
</evidence>
<evidence type="ECO:0000256" key="1">
    <source>
        <dbReference type="ARBA" id="ARBA00022801"/>
    </source>
</evidence>
<dbReference type="InterPro" id="IPR051540">
    <property type="entry name" value="S-2-haloacid_dehalogenase"/>
</dbReference>
<evidence type="ECO:0000313" key="3">
    <source>
        <dbReference type="Proteomes" id="UP001148614"/>
    </source>
</evidence>
<dbReference type="GO" id="GO:0016791">
    <property type="term" value="F:phosphatase activity"/>
    <property type="evidence" value="ECO:0007669"/>
    <property type="project" value="UniProtKB-ARBA"/>
</dbReference>
<dbReference type="PANTHER" id="PTHR43316">
    <property type="entry name" value="HYDROLASE, HALOACID DELAHOGENASE-RELATED"/>
    <property type="match status" value="1"/>
</dbReference>
<accession>A0A9W8N5R9</accession>
<dbReference type="SUPFAM" id="SSF56784">
    <property type="entry name" value="HAD-like"/>
    <property type="match status" value="1"/>
</dbReference>
<name>A0A9W8N5R9_9PEZI</name>
<dbReference type="InterPro" id="IPR023214">
    <property type="entry name" value="HAD_sf"/>
</dbReference>
<comment type="caution">
    <text evidence="2">The sequence shown here is derived from an EMBL/GenBank/DDBJ whole genome shotgun (WGS) entry which is preliminary data.</text>
</comment>
<dbReference type="AlphaFoldDB" id="A0A9W8N5R9"/>
<dbReference type="SFLD" id="SFLDS00003">
    <property type="entry name" value="Haloacid_Dehalogenase"/>
    <property type="match status" value="1"/>
</dbReference>
<keyword evidence="1" id="KW-0378">Hydrolase</keyword>
<dbReference type="Proteomes" id="UP001148614">
    <property type="component" value="Unassembled WGS sequence"/>
</dbReference>
<dbReference type="InterPro" id="IPR036412">
    <property type="entry name" value="HAD-like_sf"/>
</dbReference>
<dbReference type="Gene3D" id="1.10.150.240">
    <property type="entry name" value="Putative phosphatase, domain 2"/>
    <property type="match status" value="1"/>
</dbReference>
<dbReference type="VEuPathDB" id="FungiDB:F4678DRAFT_452996"/>
<gene>
    <name evidence="2" type="ORF">NPX13_g9775</name>
</gene>
<keyword evidence="3" id="KW-1185">Reference proteome</keyword>
<dbReference type="Gene3D" id="3.40.50.1000">
    <property type="entry name" value="HAD superfamily/HAD-like"/>
    <property type="match status" value="1"/>
</dbReference>
<organism evidence="2 3">
    <name type="scientific">Xylaria arbuscula</name>
    <dbReference type="NCBI Taxonomy" id="114810"/>
    <lineage>
        <taxon>Eukaryota</taxon>
        <taxon>Fungi</taxon>
        <taxon>Dikarya</taxon>
        <taxon>Ascomycota</taxon>
        <taxon>Pezizomycotina</taxon>
        <taxon>Sordariomycetes</taxon>
        <taxon>Xylariomycetidae</taxon>
        <taxon>Xylariales</taxon>
        <taxon>Xylariaceae</taxon>
        <taxon>Xylaria</taxon>
    </lineage>
</organism>
<protein>
    <recommendedName>
        <fullName evidence="4">Haloacid dehalogenase</fullName>
    </recommendedName>
</protein>
<dbReference type="EMBL" id="JANPWZ010002517">
    <property type="protein sequence ID" value="KAJ3558142.1"/>
    <property type="molecule type" value="Genomic_DNA"/>
</dbReference>
<dbReference type="InterPro" id="IPR023198">
    <property type="entry name" value="PGP-like_dom2"/>
</dbReference>
<sequence>MSASRPQCDPDWRPKAIVFDLLTALMNSWDLWDDCTPSKTADEGRRWRERYLQITFGTGAYVPYENLVKQAAQEVGLPPSAPEALLRQWGDLPAWPEARIVLRTLRKKGYKLGVITNCSKSLGHLAARGVEKSASDSGGGEGFRFDAVITAEESGYYKPVKEAYEAILPVIGLEVEDVLFVAGSAGDVQGATDAGLKVVWHNKIGMAKKGEAVPLKEAQSLHEVLKEFM</sequence>
<reference evidence="2" key="1">
    <citation type="submission" date="2022-07" db="EMBL/GenBank/DDBJ databases">
        <title>Genome Sequence of Xylaria arbuscula.</title>
        <authorList>
            <person name="Buettner E."/>
        </authorList>
    </citation>
    <scope>NUCLEOTIDE SEQUENCE</scope>
    <source>
        <strain evidence="2">VT107</strain>
    </source>
</reference>
<dbReference type="InterPro" id="IPR041492">
    <property type="entry name" value="HAD_2"/>
</dbReference>